<organism evidence="1 2">
    <name type="scientific">Carex littledalei</name>
    <dbReference type="NCBI Taxonomy" id="544730"/>
    <lineage>
        <taxon>Eukaryota</taxon>
        <taxon>Viridiplantae</taxon>
        <taxon>Streptophyta</taxon>
        <taxon>Embryophyta</taxon>
        <taxon>Tracheophyta</taxon>
        <taxon>Spermatophyta</taxon>
        <taxon>Magnoliopsida</taxon>
        <taxon>Liliopsida</taxon>
        <taxon>Poales</taxon>
        <taxon>Cyperaceae</taxon>
        <taxon>Cyperoideae</taxon>
        <taxon>Cariceae</taxon>
        <taxon>Carex</taxon>
        <taxon>Carex subgen. Euthyceras</taxon>
    </lineage>
</organism>
<dbReference type="AlphaFoldDB" id="A0A833Q9K3"/>
<comment type="caution">
    <text evidence="1">The sequence shown here is derived from an EMBL/GenBank/DDBJ whole genome shotgun (WGS) entry which is preliminary data.</text>
</comment>
<dbReference type="PANTHER" id="PTHR34945:SF2">
    <property type="entry name" value="2-OXOGLUTARATE (2OG) AND FE(II)-DEPENDENT OXYGENASE SUPERFAMILY PROTEIN"/>
    <property type="match status" value="1"/>
</dbReference>
<keyword evidence="2" id="KW-1185">Reference proteome</keyword>
<reference evidence="1" key="1">
    <citation type="submission" date="2020-01" db="EMBL/GenBank/DDBJ databases">
        <title>Genome sequence of Kobresia littledalei, the first chromosome-level genome in the family Cyperaceae.</title>
        <authorList>
            <person name="Qu G."/>
        </authorList>
    </citation>
    <scope>NUCLEOTIDE SEQUENCE</scope>
    <source>
        <strain evidence="1">C.B.Clarke</strain>
        <tissue evidence="1">Leaf</tissue>
    </source>
</reference>
<evidence type="ECO:0000313" key="2">
    <source>
        <dbReference type="Proteomes" id="UP000623129"/>
    </source>
</evidence>
<evidence type="ECO:0000313" key="1">
    <source>
        <dbReference type="EMBL" id="KAF3321895.1"/>
    </source>
</evidence>
<proteinExistence type="predicted"/>
<gene>
    <name evidence="1" type="ORF">FCM35_KLT14111</name>
</gene>
<accession>A0A833Q9K3</accession>
<dbReference type="Proteomes" id="UP000623129">
    <property type="component" value="Unassembled WGS sequence"/>
</dbReference>
<dbReference type="EMBL" id="SWLB01000026">
    <property type="protein sequence ID" value="KAF3321895.1"/>
    <property type="molecule type" value="Genomic_DNA"/>
</dbReference>
<dbReference type="OrthoDB" id="659818at2759"/>
<protein>
    <submittedName>
        <fullName evidence="1">Uncharacterized protein</fullName>
    </submittedName>
</protein>
<dbReference type="Gene3D" id="2.60.120.330">
    <property type="entry name" value="B-lactam Antibiotic, Isopenicillin N Synthase, Chain"/>
    <property type="match status" value="1"/>
</dbReference>
<dbReference type="SUPFAM" id="SSF51197">
    <property type="entry name" value="Clavaminate synthase-like"/>
    <property type="match status" value="1"/>
</dbReference>
<dbReference type="InterPro" id="IPR027443">
    <property type="entry name" value="IPNS-like_sf"/>
</dbReference>
<name>A0A833Q9K3_9POAL</name>
<sequence>MAMASSSATLCHSHGGTTAIPFTLTDEEQIPSPPPPTPCNHSLSTGDTDAFLSHLLTRLSLPPPTLTPVLPLRSKQKTITPPVISLREPNRELFLLAATELGFFHVSDHDIPSHLHETYLQNYRSNRVLSDTTDLGCRGSNDAGHINMFETDDSDNEFAREMERVGLKVLDILFEEKGLDLGTQTRCLMCVSMNKMEKSSMEKVSKEHLGSCIVQLTYEGRGKKVPIAVVDDSGKWVPEEAREEVVLVTIGEVAQVWSNGRFKKIRSLPQPSPSSLHQSKEPGNVLVTLLITLPEEGTLTPLMPTIQDANNCS</sequence>
<dbReference type="PANTHER" id="PTHR34945">
    <property type="entry name" value="2-OXOGLUTARATE (2OG) AND FE(II)-DEPENDENT OXYGENASE SUPERFAMILY PROTEIN"/>
    <property type="match status" value="1"/>
</dbReference>